<sequence length="43" mass="4989">MLRRAIGLLWIVLVPVEMLGMSADLSPLMLNTRDRLAIRNWPR</sequence>
<evidence type="ECO:0000313" key="1">
    <source>
        <dbReference type="EMBL" id="SMF98998.1"/>
    </source>
</evidence>
<reference evidence="1 2" key="1">
    <citation type="submission" date="2017-04" db="EMBL/GenBank/DDBJ databases">
        <authorList>
            <person name="Afonso C.L."/>
            <person name="Miller P.J."/>
            <person name="Scott M.A."/>
            <person name="Spackman E."/>
            <person name="Goraichik I."/>
            <person name="Dimitrov K.M."/>
            <person name="Suarez D.L."/>
            <person name="Swayne D.E."/>
        </authorList>
    </citation>
    <scope>NUCLEOTIDE SEQUENCE [LARGE SCALE GENOMIC DNA]</scope>
    <source>
        <strain evidence="1">LMG 28154</strain>
    </source>
</reference>
<evidence type="ECO:0000313" key="2">
    <source>
        <dbReference type="Proteomes" id="UP000198460"/>
    </source>
</evidence>
<gene>
    <name evidence="1" type="ORF">BSIN_2214</name>
</gene>
<dbReference type="Proteomes" id="UP000198460">
    <property type="component" value="Unassembled WGS sequence"/>
</dbReference>
<organism evidence="1 2">
    <name type="scientific">Burkholderia singularis</name>
    <dbReference type="NCBI Taxonomy" id="1503053"/>
    <lineage>
        <taxon>Bacteria</taxon>
        <taxon>Pseudomonadati</taxon>
        <taxon>Pseudomonadota</taxon>
        <taxon>Betaproteobacteria</taxon>
        <taxon>Burkholderiales</taxon>
        <taxon>Burkholderiaceae</taxon>
        <taxon>Burkholderia</taxon>
        <taxon>pseudomallei group</taxon>
    </lineage>
</organism>
<accession>A0A238H179</accession>
<dbReference type="AlphaFoldDB" id="A0A238H179"/>
<proteinExistence type="predicted"/>
<name>A0A238H179_9BURK</name>
<dbReference type="EMBL" id="FXAN01000036">
    <property type="protein sequence ID" value="SMF98998.1"/>
    <property type="molecule type" value="Genomic_DNA"/>
</dbReference>
<protein>
    <submittedName>
        <fullName evidence="1">Uncharacterized protein</fullName>
    </submittedName>
</protein>